<keyword evidence="2" id="KW-1185">Reference proteome</keyword>
<reference evidence="1 2" key="1">
    <citation type="journal article" date="2019" name="Genome Biol. Evol.">
        <title>Insights into the evolution of the New World diploid cottons (Gossypium, subgenus Houzingenia) based on genome sequencing.</title>
        <authorList>
            <person name="Grover C.E."/>
            <person name="Arick M.A. 2nd"/>
            <person name="Thrash A."/>
            <person name="Conover J.L."/>
            <person name="Sanders W.S."/>
            <person name="Peterson D.G."/>
            <person name="Frelichowski J.E."/>
            <person name="Scheffler J.A."/>
            <person name="Scheffler B.E."/>
            <person name="Wendel J.F."/>
        </authorList>
    </citation>
    <scope>NUCLEOTIDE SEQUENCE [LARGE SCALE GENOMIC DNA]</scope>
    <source>
        <strain evidence="1">27</strain>
        <tissue evidence="1">Leaf</tissue>
    </source>
</reference>
<dbReference type="PANTHER" id="PTHR31286:SF178">
    <property type="entry name" value="DUF4283 DOMAIN-CONTAINING PROTEIN"/>
    <property type="match status" value="1"/>
</dbReference>
<comment type="caution">
    <text evidence="1">The sequence shown here is derived from an EMBL/GenBank/DDBJ whole genome shotgun (WGS) entry which is preliminary data.</text>
</comment>
<sequence>MRGGVCVCFIRFSTGLGSVRGHTVNDYKVVGVDRVDVCIEGMVSCGSVHWPSFGRAMVEELNELLEKLTFFEEESNRLFSFTRLSSNSKGYEAWEIGKFTKEEVNFVELREKVILVKFGKVEDRIRILNLALWLFNQSIFSLTPYVKDQEIEKYTLNLSPFWVRVYNIPFDQMDRQTVLEVGEAIGEVMAIDWRDRDGGYIEYIRVKYGNSLRAQTESTTQERGNWRNGVEFLEGRLGSISETQANKGEK</sequence>
<accession>A0A7J8RLY3</accession>
<dbReference type="AlphaFoldDB" id="A0A7J8RLY3"/>
<name>A0A7J8RLY3_GOSDV</name>
<organism evidence="1 2">
    <name type="scientific">Gossypium davidsonii</name>
    <name type="common">Davidson's cotton</name>
    <name type="synonym">Gossypium klotzschianum subsp. davidsonii</name>
    <dbReference type="NCBI Taxonomy" id="34287"/>
    <lineage>
        <taxon>Eukaryota</taxon>
        <taxon>Viridiplantae</taxon>
        <taxon>Streptophyta</taxon>
        <taxon>Embryophyta</taxon>
        <taxon>Tracheophyta</taxon>
        <taxon>Spermatophyta</taxon>
        <taxon>Magnoliopsida</taxon>
        <taxon>eudicotyledons</taxon>
        <taxon>Gunneridae</taxon>
        <taxon>Pentapetalae</taxon>
        <taxon>rosids</taxon>
        <taxon>malvids</taxon>
        <taxon>Malvales</taxon>
        <taxon>Malvaceae</taxon>
        <taxon>Malvoideae</taxon>
        <taxon>Gossypium</taxon>
    </lineage>
</organism>
<dbReference type="EMBL" id="JABFAC010000006">
    <property type="protein sequence ID" value="MBA0614849.1"/>
    <property type="molecule type" value="Genomic_DNA"/>
</dbReference>
<gene>
    <name evidence="1" type="ORF">Godav_015088</name>
</gene>
<protein>
    <recommendedName>
        <fullName evidence="3">DUF4283 domain-containing protein</fullName>
    </recommendedName>
</protein>
<evidence type="ECO:0000313" key="2">
    <source>
        <dbReference type="Proteomes" id="UP000593561"/>
    </source>
</evidence>
<evidence type="ECO:0000313" key="1">
    <source>
        <dbReference type="EMBL" id="MBA0614849.1"/>
    </source>
</evidence>
<dbReference type="Proteomes" id="UP000593561">
    <property type="component" value="Unassembled WGS sequence"/>
</dbReference>
<dbReference type="PANTHER" id="PTHR31286">
    <property type="entry name" value="GLYCINE-RICH CELL WALL STRUCTURAL PROTEIN 1.8-LIKE"/>
    <property type="match status" value="1"/>
</dbReference>
<evidence type="ECO:0008006" key="3">
    <source>
        <dbReference type="Google" id="ProtNLM"/>
    </source>
</evidence>
<dbReference type="InterPro" id="IPR040256">
    <property type="entry name" value="At4g02000-like"/>
</dbReference>
<proteinExistence type="predicted"/>